<organism evidence="1 2">
    <name type="scientific">Burkholderia multivorans</name>
    <dbReference type="NCBI Taxonomy" id="87883"/>
    <lineage>
        <taxon>Bacteria</taxon>
        <taxon>Pseudomonadati</taxon>
        <taxon>Pseudomonadota</taxon>
        <taxon>Betaproteobacteria</taxon>
        <taxon>Burkholderiales</taxon>
        <taxon>Burkholderiaceae</taxon>
        <taxon>Burkholderia</taxon>
        <taxon>Burkholderia cepacia complex</taxon>
    </lineage>
</organism>
<protein>
    <submittedName>
        <fullName evidence="1">Uncharacterized protein</fullName>
    </submittedName>
</protein>
<accession>A0AB37AV75</accession>
<dbReference type="Proteomes" id="UP000237811">
    <property type="component" value="Unassembled WGS sequence"/>
</dbReference>
<evidence type="ECO:0000313" key="2">
    <source>
        <dbReference type="Proteomes" id="UP000237811"/>
    </source>
</evidence>
<gene>
    <name evidence="1" type="ORF">C6P99_09510</name>
</gene>
<comment type="caution">
    <text evidence="1">The sequence shown here is derived from an EMBL/GenBank/DDBJ whole genome shotgun (WGS) entry which is preliminary data.</text>
</comment>
<name>A0AB37AV75_9BURK</name>
<dbReference type="EMBL" id="PVFR01000026">
    <property type="protein sequence ID" value="PRE51704.1"/>
    <property type="molecule type" value="Genomic_DNA"/>
</dbReference>
<sequence>MRADTAGRGGHSESAVVRLQLMRANLRIRESGRAARNAASRQISASGDARFTRSIVCHAFHRIATAPNAGRSTIDVSRRTPVRIAATIALPHIFFDR</sequence>
<dbReference type="AlphaFoldDB" id="A0AB37AV75"/>
<proteinExistence type="predicted"/>
<evidence type="ECO:0000313" key="1">
    <source>
        <dbReference type="EMBL" id="PRE51704.1"/>
    </source>
</evidence>
<reference evidence="1 2" key="1">
    <citation type="submission" date="2018-03" db="EMBL/GenBank/DDBJ databases">
        <authorList>
            <person name="Nguyen K."/>
            <person name="Fouts D."/>
            <person name="Sutton G."/>
        </authorList>
    </citation>
    <scope>NUCLEOTIDE SEQUENCE [LARGE SCALE GENOMIC DNA]</scope>
    <source>
        <strain evidence="1 2">AU14328</strain>
    </source>
</reference>